<dbReference type="SUPFAM" id="SSF50475">
    <property type="entry name" value="FMN-binding split barrel"/>
    <property type="match status" value="1"/>
</dbReference>
<gene>
    <name evidence="1" type="ORF">HUG10_14915</name>
</gene>
<dbReference type="GeneID" id="56030150"/>
<dbReference type="AlphaFoldDB" id="A0A7D5GD56"/>
<organism evidence="1 2">
    <name type="scientific">Halorarum halophilum</name>
    <dbReference type="NCBI Taxonomy" id="2743090"/>
    <lineage>
        <taxon>Archaea</taxon>
        <taxon>Methanobacteriati</taxon>
        <taxon>Methanobacteriota</taxon>
        <taxon>Stenosarchaea group</taxon>
        <taxon>Halobacteria</taxon>
        <taxon>Halobacteriales</taxon>
        <taxon>Haloferacaceae</taxon>
        <taxon>Halorarum</taxon>
    </lineage>
</organism>
<dbReference type="Proteomes" id="UP000509750">
    <property type="component" value="Chromosome"/>
</dbReference>
<sequence length="149" mass="16958">MSIDEIRESSPDFMTDDQMREFLTEEGVGVLGLLDEGVPYLVPMSFGFDGDSTLYFVFLLFGTESRKETLSDRAGQARFLVYDAESANEWRSLSLTGPLREIEDDEWTDLRDAMENAWHPDVFSAADPMRGIEGYRLEIDEWTGIQHGS</sequence>
<evidence type="ECO:0000313" key="2">
    <source>
        <dbReference type="Proteomes" id="UP000509750"/>
    </source>
</evidence>
<dbReference type="InterPro" id="IPR024747">
    <property type="entry name" value="Pyridox_Oxase-rel"/>
</dbReference>
<dbReference type="InterPro" id="IPR012349">
    <property type="entry name" value="Split_barrel_FMN-bd"/>
</dbReference>
<accession>A0A7D5GD56</accession>
<dbReference type="RefSeq" id="WP_179170326.1">
    <property type="nucleotide sequence ID" value="NZ_CP058529.1"/>
</dbReference>
<dbReference type="KEGG" id="halg:HUG10_14915"/>
<keyword evidence="2" id="KW-1185">Reference proteome</keyword>
<reference evidence="1 2" key="1">
    <citation type="submission" date="2020-07" db="EMBL/GenBank/DDBJ databases">
        <title>Gai3-2, isolated from salt lake.</title>
        <authorList>
            <person name="Cui H."/>
            <person name="Shi X."/>
        </authorList>
    </citation>
    <scope>NUCLEOTIDE SEQUENCE [LARGE SCALE GENOMIC DNA]</scope>
    <source>
        <strain evidence="1 2">Gai3-2</strain>
    </source>
</reference>
<dbReference type="Gene3D" id="2.30.110.10">
    <property type="entry name" value="Electron Transport, Fmn-binding Protein, Chain A"/>
    <property type="match status" value="1"/>
</dbReference>
<dbReference type="EMBL" id="CP058529">
    <property type="protein sequence ID" value="QLG28752.1"/>
    <property type="molecule type" value="Genomic_DNA"/>
</dbReference>
<proteinExistence type="predicted"/>
<name>A0A7D5GD56_9EURY</name>
<evidence type="ECO:0000313" key="1">
    <source>
        <dbReference type="EMBL" id="QLG28752.1"/>
    </source>
</evidence>
<protein>
    <submittedName>
        <fullName evidence="1">Pyridoxamine 5'-phosphate oxidase family protein</fullName>
    </submittedName>
</protein>
<dbReference type="Pfam" id="PF12900">
    <property type="entry name" value="Pyridox_ox_2"/>
    <property type="match status" value="1"/>
</dbReference>